<keyword evidence="5" id="KW-1185">Reference proteome</keyword>
<dbReference type="Pfam" id="PF14223">
    <property type="entry name" value="Retrotran_gag_2"/>
    <property type="match status" value="1"/>
</dbReference>
<name>A0AAV5JM22_9ROSI</name>
<dbReference type="AlphaFoldDB" id="A0AAV5JM22"/>
<comment type="caution">
    <text evidence="4">The sequence shown here is derived from an EMBL/GenBank/DDBJ whole genome shotgun (WGS) entry which is preliminary data.</text>
</comment>
<organism evidence="4 5">
    <name type="scientific">Rubroshorea leprosula</name>
    <dbReference type="NCBI Taxonomy" id="152421"/>
    <lineage>
        <taxon>Eukaryota</taxon>
        <taxon>Viridiplantae</taxon>
        <taxon>Streptophyta</taxon>
        <taxon>Embryophyta</taxon>
        <taxon>Tracheophyta</taxon>
        <taxon>Spermatophyta</taxon>
        <taxon>Magnoliopsida</taxon>
        <taxon>eudicotyledons</taxon>
        <taxon>Gunneridae</taxon>
        <taxon>Pentapetalae</taxon>
        <taxon>rosids</taxon>
        <taxon>malvids</taxon>
        <taxon>Malvales</taxon>
        <taxon>Dipterocarpaceae</taxon>
        <taxon>Rubroshorea</taxon>
    </lineage>
</organism>
<evidence type="ECO:0000256" key="1">
    <source>
        <dbReference type="SAM" id="MobiDB-lite"/>
    </source>
</evidence>
<evidence type="ECO:0000313" key="4">
    <source>
        <dbReference type="EMBL" id="GKV12602.1"/>
    </source>
</evidence>
<dbReference type="Pfam" id="PF14111">
    <property type="entry name" value="DUF4283"/>
    <property type="match status" value="1"/>
</dbReference>
<dbReference type="InterPro" id="IPR025558">
    <property type="entry name" value="DUF4283"/>
</dbReference>
<evidence type="ECO:0000259" key="2">
    <source>
        <dbReference type="Pfam" id="PF13966"/>
    </source>
</evidence>
<dbReference type="Proteomes" id="UP001054252">
    <property type="component" value="Unassembled WGS sequence"/>
</dbReference>
<evidence type="ECO:0000259" key="3">
    <source>
        <dbReference type="Pfam" id="PF14111"/>
    </source>
</evidence>
<reference evidence="4 5" key="1">
    <citation type="journal article" date="2021" name="Commun. Biol.">
        <title>The genome of Shorea leprosula (Dipterocarpaceae) highlights the ecological relevance of drought in aseasonal tropical rainforests.</title>
        <authorList>
            <person name="Ng K.K.S."/>
            <person name="Kobayashi M.J."/>
            <person name="Fawcett J.A."/>
            <person name="Hatakeyama M."/>
            <person name="Paape T."/>
            <person name="Ng C.H."/>
            <person name="Ang C.C."/>
            <person name="Tnah L.H."/>
            <person name="Lee C.T."/>
            <person name="Nishiyama T."/>
            <person name="Sese J."/>
            <person name="O'Brien M.J."/>
            <person name="Copetti D."/>
            <person name="Mohd Noor M.I."/>
            <person name="Ong R.C."/>
            <person name="Putra M."/>
            <person name="Sireger I.Z."/>
            <person name="Indrioko S."/>
            <person name="Kosugi Y."/>
            <person name="Izuno A."/>
            <person name="Isagi Y."/>
            <person name="Lee S.L."/>
            <person name="Shimizu K.K."/>
        </authorList>
    </citation>
    <scope>NUCLEOTIDE SEQUENCE [LARGE SCALE GENOMIC DNA]</scope>
    <source>
        <strain evidence="4">214</strain>
    </source>
</reference>
<dbReference type="InterPro" id="IPR026960">
    <property type="entry name" value="RVT-Znf"/>
</dbReference>
<feature type="domain" description="DUF4283" evidence="3">
    <location>
        <begin position="496"/>
        <end position="534"/>
    </location>
</feature>
<dbReference type="PANTHER" id="PTHR33116">
    <property type="entry name" value="REVERSE TRANSCRIPTASE ZINC-BINDING DOMAIN-CONTAINING PROTEIN-RELATED-RELATED"/>
    <property type="match status" value="1"/>
</dbReference>
<evidence type="ECO:0008006" key="6">
    <source>
        <dbReference type="Google" id="ProtNLM"/>
    </source>
</evidence>
<gene>
    <name evidence="4" type="ORF">SLEP1_g23723</name>
</gene>
<evidence type="ECO:0000313" key="5">
    <source>
        <dbReference type="Proteomes" id="UP001054252"/>
    </source>
</evidence>
<sequence>MQHYLVGQDFWDVVQLSQLSAGGNTTDWIKKSALALHAIKISCGEEMFDKIKDMDSAKDVWDALAEMHKPPVVAQESAKHPLERRTDNDGKIPVQLAYSTIQEDMTRYLYRETPLESLNVDHGFYILQECITRKMFGIRVKAYIIKEEKHRSCVEKIQDFFKASVQKMTASFQSCGAIVQQCFLSSGLAIVITLSMPLILGKLILVALRMLVSMLSWYFDTHLYQLKLMDEYAREVIHLICHQSFSELDQNQFVQSRAVEATFQAIKNGIPDIVKEITKANANILWSSTDPEDSRSKIQNIFACAVAHRQERVAHLLYESEKEKNMLLITDEDGNNTLHLAAMLPPHYQLGYIHAAALQLQNEVRWFKFTNEAIMMSKTLLLSTAQPSSEELDLLDRSDQSNPQGTLMDEDLPTGNIPLPSGATAGTSYRDKLLVVENPSVISFSTIPGYMEEDSDVDDDPYDDAPVILLSKVEKRRIREPWMNAIIIKAFHHKSLVRFHDNENLSKVIQGSPWFIGPYLLTMRRWEPNFDPEEALYTTTTTSVWAELPNLSADHYDPVTLRKIGNKVGPLLRVDAHTAHHTRGILDFFCLRSGQCVNHQKSKILFSKNVDQASREAICSTLGYTPMDDLGKYLGIPISAQKLNKSKWQFVVDEVRGKLATIHMELDRMSRNFMWGTEPKHRRIHLVSWDKVTKGKKKGLGLKSSKESNIVAMSSPLSATVFGPHNANFANITMEEYFQAAGKAPNLINYDLPSNILAIIQATPISLSSTKDDGFAWKNSPDGEFSAALAYQCLKDPTMSADNNWKWVWKAPTLPKIQHFIWLLTHRRLKCFDFLNKLGICASASCPRCQVGDETVKHLVRMCPISSQILGSLLPGISTTQQQQLGFVEWFHFNFQCSEKSNILNIPWNVVFCFAIWGIWLHRNQLIHSTHPYPIISASKLIVERAAEYYSTVPYKRQNQRPTSMYKWIKPPPSFLKLNTDGPMARPSIILGRLQEVV</sequence>
<accession>A0AAV5JM22</accession>
<dbReference type="Pfam" id="PF13966">
    <property type="entry name" value="zf-RVT"/>
    <property type="match status" value="1"/>
</dbReference>
<dbReference type="PANTHER" id="PTHR33116:SF86">
    <property type="entry name" value="REVERSE TRANSCRIPTASE DOMAIN-CONTAINING PROTEIN"/>
    <property type="match status" value="1"/>
</dbReference>
<proteinExistence type="predicted"/>
<feature type="domain" description="Reverse transcriptase zinc-binding" evidence="2">
    <location>
        <begin position="785"/>
        <end position="869"/>
    </location>
</feature>
<feature type="region of interest" description="Disordered" evidence="1">
    <location>
        <begin position="396"/>
        <end position="416"/>
    </location>
</feature>
<protein>
    <recommendedName>
        <fullName evidence="6">Reverse transcriptase zinc-binding domain-containing protein</fullName>
    </recommendedName>
</protein>
<dbReference type="EMBL" id="BPVZ01000037">
    <property type="protein sequence ID" value="GKV12602.1"/>
    <property type="molecule type" value="Genomic_DNA"/>
</dbReference>